<proteinExistence type="predicted"/>
<gene>
    <name evidence="2" type="ORF">P8A19_14430</name>
</gene>
<protein>
    <recommendedName>
        <fullName evidence="1">P68 RBP/TagC-like beta-propeller domain-containing protein</fullName>
    </recommendedName>
</protein>
<reference evidence="2 3" key="1">
    <citation type="submission" date="2023-03" db="EMBL/GenBank/DDBJ databases">
        <title>Isolation and description of six Streptomyces strains from soil environments, able to metabolize different microbial glucans.</title>
        <authorList>
            <person name="Widen T."/>
            <person name="Larsbrink J."/>
        </authorList>
    </citation>
    <scope>NUCLEOTIDE SEQUENCE [LARGE SCALE GENOMIC DNA]</scope>
    <source>
        <strain evidence="2 3">Alt2</strain>
    </source>
</reference>
<dbReference type="Proteomes" id="UP001235744">
    <property type="component" value="Chromosome"/>
</dbReference>
<dbReference type="InterPro" id="IPR048799">
    <property type="entry name" value="P68_RBP_TagC-like_beta-prop"/>
</dbReference>
<evidence type="ECO:0000259" key="1">
    <source>
        <dbReference type="Pfam" id="PF21311"/>
    </source>
</evidence>
<evidence type="ECO:0000313" key="2">
    <source>
        <dbReference type="EMBL" id="WLQ56564.1"/>
    </source>
</evidence>
<accession>A0ABY9IQF0</accession>
<keyword evidence="3" id="KW-1185">Reference proteome</keyword>
<feature type="domain" description="P68 RBP/TagC-like beta-propeller" evidence="1">
    <location>
        <begin position="32"/>
        <end position="278"/>
    </location>
</feature>
<dbReference type="RefSeq" id="WP_306071572.1">
    <property type="nucleotide sequence ID" value="NZ_CP120988.1"/>
</dbReference>
<sequence length="408" mass="44585">MAHSDLIDLAGPWGRILSGTPLDHETHTRAGQAMAVDPVTHDLFVVQIRDALEYGNLCVYRMNRTTGRPIDYMHLNGFGHGYQIGAQHIGGKTYLWTEAGPLYKEFGTRVARVPYLPGQTVTMTSSVVSAPFRPAADARFTAPNVDPVYHRLTVRYQTAQGYFFSQYPIDPVTGEVTWTATRTIAHPSKAEVPTLWDTFQGFASLGEYLYLYTGSPDKDNTHLTALSWADGSVVAGPQHITAVPGLDRREPEGLCIEPMGDEARLLFGFSGSHTTPREETICFLSTDAPVQGVKLLTDWTAIPPVSGVTAQTGVMSPRGRLVNLAGTTYLQLRGGFDCDLTAEGQFAQLPPVLTPSRTVRANVTRNNHDGRCVCRVEANSAGKLSVFGPTADNRISWIDLDNFSAAWL</sequence>
<evidence type="ECO:0000313" key="3">
    <source>
        <dbReference type="Proteomes" id="UP001235744"/>
    </source>
</evidence>
<name>A0ABY9IQF0_9ACTN</name>
<organism evidence="2 3">
    <name type="scientific">Streptomyces poriferorum</name>
    <dbReference type="NCBI Taxonomy" id="2798799"/>
    <lineage>
        <taxon>Bacteria</taxon>
        <taxon>Bacillati</taxon>
        <taxon>Actinomycetota</taxon>
        <taxon>Actinomycetes</taxon>
        <taxon>Kitasatosporales</taxon>
        <taxon>Streptomycetaceae</taxon>
        <taxon>Streptomyces</taxon>
    </lineage>
</organism>
<dbReference type="EMBL" id="CP120988">
    <property type="protein sequence ID" value="WLQ56564.1"/>
    <property type="molecule type" value="Genomic_DNA"/>
</dbReference>
<dbReference type="Pfam" id="PF21311">
    <property type="entry name" value="Phage_RBD_prop"/>
    <property type="match status" value="1"/>
</dbReference>